<keyword evidence="1" id="KW-0732">Signal</keyword>
<evidence type="ECO:0000256" key="1">
    <source>
        <dbReference type="SAM" id="SignalP"/>
    </source>
</evidence>
<accession>A0A2M4CAQ0</accession>
<dbReference type="EMBL" id="GGFJ01013262">
    <property type="protein sequence ID" value="MBW62403.1"/>
    <property type="molecule type" value="Transcribed_RNA"/>
</dbReference>
<evidence type="ECO:0000313" key="2">
    <source>
        <dbReference type="EMBL" id="MBW62403.1"/>
    </source>
</evidence>
<feature type="signal peptide" evidence="1">
    <location>
        <begin position="1"/>
        <end position="16"/>
    </location>
</feature>
<sequence length="84" mass="9708">MQWIIIYIWNSTIVISSLLDQLIWTQYQQYTRSSLHRLICAMPTSNGGPMLGGRDHAPFTTSNLWKWKLPFETTALSPIARQVN</sequence>
<reference evidence="2" key="1">
    <citation type="submission" date="2018-01" db="EMBL/GenBank/DDBJ databases">
        <title>An insight into the sialome of Amazonian anophelines.</title>
        <authorList>
            <person name="Ribeiro J.M."/>
            <person name="Scarpassa V."/>
            <person name="Calvo E."/>
        </authorList>
    </citation>
    <scope>NUCLEOTIDE SEQUENCE</scope>
    <source>
        <tissue evidence="2">Salivary glands</tissue>
    </source>
</reference>
<name>A0A2M4CAQ0_9DIPT</name>
<protein>
    <submittedName>
        <fullName evidence="2">Putative secreted protein</fullName>
    </submittedName>
</protein>
<dbReference type="AlphaFoldDB" id="A0A2M4CAQ0"/>
<proteinExistence type="predicted"/>
<feature type="chain" id="PRO_5014636829" evidence="1">
    <location>
        <begin position="17"/>
        <end position="84"/>
    </location>
</feature>
<organism evidence="2">
    <name type="scientific">Anopheles marajoara</name>
    <dbReference type="NCBI Taxonomy" id="58244"/>
    <lineage>
        <taxon>Eukaryota</taxon>
        <taxon>Metazoa</taxon>
        <taxon>Ecdysozoa</taxon>
        <taxon>Arthropoda</taxon>
        <taxon>Hexapoda</taxon>
        <taxon>Insecta</taxon>
        <taxon>Pterygota</taxon>
        <taxon>Neoptera</taxon>
        <taxon>Endopterygota</taxon>
        <taxon>Diptera</taxon>
        <taxon>Nematocera</taxon>
        <taxon>Culicoidea</taxon>
        <taxon>Culicidae</taxon>
        <taxon>Anophelinae</taxon>
        <taxon>Anopheles</taxon>
    </lineage>
</organism>